<dbReference type="InterPro" id="IPR000944">
    <property type="entry name" value="Tscrpt_reg_Rrf2"/>
</dbReference>
<dbReference type="PANTHER" id="PTHR33221">
    <property type="entry name" value="WINGED HELIX-TURN-HELIX TRANSCRIPTIONAL REGULATOR, RRF2 FAMILY"/>
    <property type="match status" value="1"/>
</dbReference>
<dbReference type="Pfam" id="PF02082">
    <property type="entry name" value="Rrf2"/>
    <property type="match status" value="1"/>
</dbReference>
<sequence length="144" mass="15572">MRLSLHTDYSLRMLMFLAQHGEMASIDQIAAAYGISRNHLMKVAARLAELGYIEPKRGRGGGIMLAMVPDEINVGAVVRSVENISGFVECFDAENNSCIIAGGCGLQGALSAALRDFLRRLDGYTLSDIVPDRNRFAKLLAAAV</sequence>
<gene>
    <name evidence="2" type="ORF">ACFOWX_04345</name>
</gene>
<evidence type="ECO:0000256" key="1">
    <source>
        <dbReference type="ARBA" id="ARBA00023125"/>
    </source>
</evidence>
<dbReference type="InterPro" id="IPR036388">
    <property type="entry name" value="WH-like_DNA-bd_sf"/>
</dbReference>
<proteinExistence type="predicted"/>
<evidence type="ECO:0000313" key="3">
    <source>
        <dbReference type="Proteomes" id="UP001595887"/>
    </source>
</evidence>
<dbReference type="RefSeq" id="WP_381421686.1">
    <property type="nucleotide sequence ID" value="NZ_JBHSDH010000013.1"/>
</dbReference>
<name>A0ABV8RH77_9SPHN</name>
<reference evidence="3" key="1">
    <citation type="journal article" date="2019" name="Int. J. Syst. Evol. Microbiol.">
        <title>The Global Catalogue of Microorganisms (GCM) 10K type strain sequencing project: providing services to taxonomists for standard genome sequencing and annotation.</title>
        <authorList>
            <consortium name="The Broad Institute Genomics Platform"/>
            <consortium name="The Broad Institute Genome Sequencing Center for Infectious Disease"/>
            <person name="Wu L."/>
            <person name="Ma J."/>
        </authorList>
    </citation>
    <scope>NUCLEOTIDE SEQUENCE [LARGE SCALE GENOMIC DNA]</scope>
    <source>
        <strain evidence="3">CECT 8531</strain>
    </source>
</reference>
<dbReference type="Gene3D" id="1.10.10.10">
    <property type="entry name" value="Winged helix-like DNA-binding domain superfamily/Winged helix DNA-binding domain"/>
    <property type="match status" value="1"/>
</dbReference>
<keyword evidence="1" id="KW-0238">DNA-binding</keyword>
<dbReference type="PROSITE" id="PS51197">
    <property type="entry name" value="HTH_RRF2_2"/>
    <property type="match status" value="1"/>
</dbReference>
<comment type="caution">
    <text evidence="2">The sequence shown here is derived from an EMBL/GenBank/DDBJ whole genome shotgun (WGS) entry which is preliminary data.</text>
</comment>
<protein>
    <submittedName>
        <fullName evidence="2">RrF2 family transcriptional regulator</fullName>
    </submittedName>
</protein>
<dbReference type="NCBIfam" id="TIGR00738">
    <property type="entry name" value="rrf2_super"/>
    <property type="match status" value="1"/>
</dbReference>
<dbReference type="SUPFAM" id="SSF46785">
    <property type="entry name" value="Winged helix' DNA-binding domain"/>
    <property type="match status" value="1"/>
</dbReference>
<dbReference type="EMBL" id="JBHSDH010000013">
    <property type="protein sequence ID" value="MFC4291641.1"/>
    <property type="molecule type" value="Genomic_DNA"/>
</dbReference>
<evidence type="ECO:0000313" key="2">
    <source>
        <dbReference type="EMBL" id="MFC4291641.1"/>
    </source>
</evidence>
<dbReference type="Proteomes" id="UP001595887">
    <property type="component" value="Unassembled WGS sequence"/>
</dbReference>
<dbReference type="PANTHER" id="PTHR33221:SF4">
    <property type="entry name" value="HTH-TYPE TRANSCRIPTIONAL REPRESSOR NSRR"/>
    <property type="match status" value="1"/>
</dbReference>
<accession>A0ABV8RH77</accession>
<keyword evidence="3" id="KW-1185">Reference proteome</keyword>
<organism evidence="2 3">
    <name type="scientific">Sphingorhabdus arenilitoris</name>
    <dbReference type="NCBI Taxonomy" id="1490041"/>
    <lineage>
        <taxon>Bacteria</taxon>
        <taxon>Pseudomonadati</taxon>
        <taxon>Pseudomonadota</taxon>
        <taxon>Alphaproteobacteria</taxon>
        <taxon>Sphingomonadales</taxon>
        <taxon>Sphingomonadaceae</taxon>
        <taxon>Sphingorhabdus</taxon>
    </lineage>
</organism>
<dbReference type="InterPro" id="IPR036390">
    <property type="entry name" value="WH_DNA-bd_sf"/>
</dbReference>